<dbReference type="Proteomes" id="UP001165960">
    <property type="component" value="Unassembled WGS sequence"/>
</dbReference>
<gene>
    <name evidence="1" type="ORF">DSO57_1005600</name>
</gene>
<dbReference type="EMBL" id="QTSX02007115">
    <property type="protein sequence ID" value="KAJ9051310.1"/>
    <property type="molecule type" value="Genomic_DNA"/>
</dbReference>
<accession>A0ACC2RMV4</accession>
<name>A0ACC2RMV4_9FUNG</name>
<proteinExistence type="predicted"/>
<comment type="caution">
    <text evidence="1">The sequence shown here is derived from an EMBL/GenBank/DDBJ whole genome shotgun (WGS) entry which is preliminary data.</text>
</comment>
<organism evidence="1 2">
    <name type="scientific">Entomophthora muscae</name>
    <dbReference type="NCBI Taxonomy" id="34485"/>
    <lineage>
        <taxon>Eukaryota</taxon>
        <taxon>Fungi</taxon>
        <taxon>Fungi incertae sedis</taxon>
        <taxon>Zoopagomycota</taxon>
        <taxon>Entomophthoromycotina</taxon>
        <taxon>Entomophthoromycetes</taxon>
        <taxon>Entomophthorales</taxon>
        <taxon>Entomophthoraceae</taxon>
        <taxon>Entomophthora</taxon>
    </lineage>
</organism>
<reference evidence="1" key="1">
    <citation type="submission" date="2022-04" db="EMBL/GenBank/DDBJ databases">
        <title>Genome of the entomopathogenic fungus Entomophthora muscae.</title>
        <authorList>
            <person name="Elya C."/>
            <person name="Lovett B.R."/>
            <person name="Lee E."/>
            <person name="Macias A.M."/>
            <person name="Hajek A.E."/>
            <person name="De Bivort B.L."/>
            <person name="Kasson M.T."/>
            <person name="De Fine Licht H.H."/>
            <person name="Stajich J.E."/>
        </authorList>
    </citation>
    <scope>NUCLEOTIDE SEQUENCE</scope>
    <source>
        <strain evidence="1">Berkeley</strain>
    </source>
</reference>
<evidence type="ECO:0000313" key="2">
    <source>
        <dbReference type="Proteomes" id="UP001165960"/>
    </source>
</evidence>
<sequence>MVFFIFSSISLGSRIKPVANSYTLYFKRAQYVFQRSLPYSSVQLSASPQISCELSSRSTEKDISPRQNTPRKNPRWTPEEVERLKRLEGLNPEDLKREAVLVFPNRDPKSVARKIINTRNYNKKVKKHYFDPASNISPHFLWSKEDDEKLLDAIKTYSGNATLIKKYLFPNKDLLSIKSHIELLTLRRGKWNKQELLLFKKAFQEYGNDWDKVSQEVGTRGPIQCRNKASYLGNKKRLGENRDANWDTAETTRLLDIIEEIGITDWDDVSARFGSSRSKNQIQKRYSFLKSKSVADLPWDPSEDKQLIEILSRDHTLTWGLVSRLLGGNRTADNCAERWKLINPFLNYGPWSNQELSSLDSLAESLKYSWDLVSIRLKSRTPAQCEKEWISRHIPNLQKGQWTHKETQKLHELHEKYGNSWVKIALELGTRSPRNCFTKFQSTKGFIH</sequence>
<protein>
    <submittedName>
        <fullName evidence="1">Uncharacterized protein</fullName>
    </submittedName>
</protein>
<evidence type="ECO:0000313" key="1">
    <source>
        <dbReference type="EMBL" id="KAJ9051310.1"/>
    </source>
</evidence>
<keyword evidence="2" id="KW-1185">Reference proteome</keyword>